<organism evidence="12 13">
    <name type="scientific">Planomonospora sphaerica</name>
    <dbReference type="NCBI Taxonomy" id="161355"/>
    <lineage>
        <taxon>Bacteria</taxon>
        <taxon>Bacillati</taxon>
        <taxon>Actinomycetota</taxon>
        <taxon>Actinomycetes</taxon>
        <taxon>Streptosporangiales</taxon>
        <taxon>Streptosporangiaceae</taxon>
        <taxon>Planomonospora</taxon>
    </lineage>
</organism>
<keyword evidence="5" id="KW-0547">Nucleotide-binding</keyword>
<keyword evidence="6 12" id="KW-0418">Kinase</keyword>
<evidence type="ECO:0000256" key="2">
    <source>
        <dbReference type="ARBA" id="ARBA00012438"/>
    </source>
</evidence>
<dbReference type="EMBL" id="BDCX01000013">
    <property type="protein sequence ID" value="GAT69390.1"/>
    <property type="molecule type" value="Genomic_DNA"/>
</dbReference>
<keyword evidence="7" id="KW-0067">ATP-binding</keyword>
<dbReference type="STRING" id="161355.PS9374_05065"/>
<evidence type="ECO:0000256" key="3">
    <source>
        <dbReference type="ARBA" id="ARBA00022553"/>
    </source>
</evidence>
<evidence type="ECO:0000256" key="5">
    <source>
        <dbReference type="ARBA" id="ARBA00022741"/>
    </source>
</evidence>
<reference evidence="13" key="2">
    <citation type="submission" date="2016-04" db="EMBL/GenBank/DDBJ databases">
        <title>Planomonospora sphaerica JCM9374 whole genome shotgun sequence.</title>
        <authorList>
            <person name="Suzuki T."/>
            <person name="Dohra H."/>
            <person name="Kodani S."/>
        </authorList>
    </citation>
    <scope>NUCLEOTIDE SEQUENCE [LARGE SCALE GENOMIC DNA]</scope>
    <source>
        <strain evidence="13">JCM 9374</strain>
    </source>
</reference>
<feature type="transmembrane region" description="Helical" evidence="9">
    <location>
        <begin position="65"/>
        <end position="92"/>
    </location>
</feature>
<dbReference type="OrthoDB" id="227596at2"/>
<name>A0A171DKN5_9ACTN</name>
<dbReference type="Gene3D" id="1.20.5.1930">
    <property type="match status" value="1"/>
</dbReference>
<evidence type="ECO:0000256" key="1">
    <source>
        <dbReference type="ARBA" id="ARBA00000085"/>
    </source>
</evidence>
<comment type="catalytic activity">
    <reaction evidence="1">
        <text>ATP + protein L-histidine = ADP + protein N-phospho-L-histidine.</text>
        <dbReference type="EC" id="2.7.13.3"/>
    </reaction>
</comment>
<feature type="transmembrane region" description="Helical" evidence="9">
    <location>
        <begin position="12"/>
        <end position="30"/>
    </location>
</feature>
<keyword evidence="13" id="KW-1185">Reference proteome</keyword>
<evidence type="ECO:0000256" key="4">
    <source>
        <dbReference type="ARBA" id="ARBA00022679"/>
    </source>
</evidence>
<dbReference type="Pfam" id="PF07730">
    <property type="entry name" value="HisKA_3"/>
    <property type="match status" value="1"/>
</dbReference>
<evidence type="ECO:0000313" key="13">
    <source>
        <dbReference type="Proteomes" id="UP000077701"/>
    </source>
</evidence>
<accession>A0A171DKN5</accession>
<feature type="transmembrane region" description="Helical" evidence="9">
    <location>
        <begin position="42"/>
        <end position="58"/>
    </location>
</feature>
<keyword evidence="3" id="KW-0597">Phosphoprotein</keyword>
<dbReference type="AlphaFoldDB" id="A0A171DKN5"/>
<keyword evidence="9" id="KW-0472">Membrane</keyword>
<dbReference type="Proteomes" id="UP000077701">
    <property type="component" value="Unassembled WGS sequence"/>
</dbReference>
<dbReference type="CDD" id="cd16917">
    <property type="entry name" value="HATPase_UhpB-NarQ-NarX-like"/>
    <property type="match status" value="1"/>
</dbReference>
<keyword evidence="8" id="KW-0902">Two-component regulatory system</keyword>
<dbReference type="EC" id="2.7.13.3" evidence="2"/>
<dbReference type="GO" id="GO:0016020">
    <property type="term" value="C:membrane"/>
    <property type="evidence" value="ECO:0007669"/>
    <property type="project" value="InterPro"/>
</dbReference>
<keyword evidence="4" id="KW-0808">Transferase</keyword>
<dbReference type="PANTHER" id="PTHR24421:SF10">
    <property type="entry name" value="NITRATE_NITRITE SENSOR PROTEIN NARQ"/>
    <property type="match status" value="1"/>
</dbReference>
<dbReference type="InterPro" id="IPR011712">
    <property type="entry name" value="Sig_transdc_His_kin_sub3_dim/P"/>
</dbReference>
<evidence type="ECO:0000259" key="11">
    <source>
        <dbReference type="Pfam" id="PF07730"/>
    </source>
</evidence>
<dbReference type="InterPro" id="IPR036890">
    <property type="entry name" value="HATPase_C_sf"/>
</dbReference>
<feature type="domain" description="Histidine kinase/HSP90-like ATPase" evidence="10">
    <location>
        <begin position="304"/>
        <end position="394"/>
    </location>
</feature>
<evidence type="ECO:0000313" key="12">
    <source>
        <dbReference type="EMBL" id="GAT69390.1"/>
    </source>
</evidence>
<dbReference type="InterPro" id="IPR050482">
    <property type="entry name" value="Sensor_HK_TwoCompSys"/>
</dbReference>
<dbReference type="GO" id="GO:0046983">
    <property type="term" value="F:protein dimerization activity"/>
    <property type="evidence" value="ECO:0007669"/>
    <property type="project" value="InterPro"/>
</dbReference>
<sequence length="400" mass="42230">MQWTGRRLDGKVVTDAVVAVALALIIRYAFVDPPGPSSPWPAWSAWPAAAVVSFPIAVRRRRPRAALALACATAAVATMAGAVAVGAIWLTFAPTVLVLYLVAATAPIAWSAVALAACLSAAVTAILVFYAQVFPGLEPAATPSEIRPAWPIEIGTTGVLLTVAWAVGTVVRWKRNTTARLVRHLADTAVTDERRRIARELHDIIGHSMSLITVKATVANHVAEARPQEARAALAVIEQTSRSTLAEIHRVLDLLRADGDPHQAPMPVPGMGDLPELAAHARSAGVEVELTVRGEAALPAAVAVSVYRIVQQALTNVVTHVGPTRCAVTVDVDGREAVIEVVDDGPRHGRPPRADHGGHGLIGMRERAKMYGGAFEAGPRPEGGFRVAARLPYDPDGTQA</sequence>
<evidence type="ECO:0000256" key="8">
    <source>
        <dbReference type="ARBA" id="ARBA00023012"/>
    </source>
</evidence>
<keyword evidence="9" id="KW-0812">Transmembrane</keyword>
<protein>
    <recommendedName>
        <fullName evidence="2">histidine kinase</fullName>
        <ecNumber evidence="2">2.7.13.3</ecNumber>
    </recommendedName>
</protein>
<evidence type="ECO:0000256" key="6">
    <source>
        <dbReference type="ARBA" id="ARBA00022777"/>
    </source>
</evidence>
<dbReference type="Pfam" id="PF02518">
    <property type="entry name" value="HATPase_c"/>
    <property type="match status" value="1"/>
</dbReference>
<proteinExistence type="predicted"/>
<gene>
    <name evidence="12" type="ORF">PS9374_05065</name>
</gene>
<feature type="transmembrane region" description="Helical" evidence="9">
    <location>
        <begin position="98"/>
        <end position="131"/>
    </location>
</feature>
<dbReference type="GO" id="GO:0005524">
    <property type="term" value="F:ATP binding"/>
    <property type="evidence" value="ECO:0007669"/>
    <property type="project" value="UniProtKB-KW"/>
</dbReference>
<dbReference type="SUPFAM" id="SSF55874">
    <property type="entry name" value="ATPase domain of HSP90 chaperone/DNA topoisomerase II/histidine kinase"/>
    <property type="match status" value="1"/>
</dbReference>
<evidence type="ECO:0000256" key="7">
    <source>
        <dbReference type="ARBA" id="ARBA00022840"/>
    </source>
</evidence>
<feature type="transmembrane region" description="Helical" evidence="9">
    <location>
        <begin position="152"/>
        <end position="173"/>
    </location>
</feature>
<dbReference type="RefSeq" id="WP_068900776.1">
    <property type="nucleotide sequence ID" value="NZ_BDCX01000013.1"/>
</dbReference>
<dbReference type="Gene3D" id="3.30.565.10">
    <property type="entry name" value="Histidine kinase-like ATPase, C-terminal domain"/>
    <property type="match status" value="1"/>
</dbReference>
<evidence type="ECO:0000259" key="10">
    <source>
        <dbReference type="Pfam" id="PF02518"/>
    </source>
</evidence>
<reference evidence="12 13" key="1">
    <citation type="journal article" date="2016" name="Genome Announc.">
        <title>Draft Genome Sequence of Planomonospora sphaerica JCM9374, a Rare Actinomycete.</title>
        <authorList>
            <person name="Dohra H."/>
            <person name="Suzuki T."/>
            <person name="Inoue Y."/>
            <person name="Kodani S."/>
        </authorList>
    </citation>
    <scope>NUCLEOTIDE SEQUENCE [LARGE SCALE GENOMIC DNA]</scope>
    <source>
        <strain evidence="12 13">JCM 9374</strain>
    </source>
</reference>
<dbReference type="GO" id="GO:0000155">
    <property type="term" value="F:phosphorelay sensor kinase activity"/>
    <property type="evidence" value="ECO:0007669"/>
    <property type="project" value="InterPro"/>
</dbReference>
<feature type="domain" description="Signal transduction histidine kinase subgroup 3 dimerisation and phosphoacceptor" evidence="11">
    <location>
        <begin position="193"/>
        <end position="258"/>
    </location>
</feature>
<dbReference type="InterPro" id="IPR003594">
    <property type="entry name" value="HATPase_dom"/>
</dbReference>
<keyword evidence="9" id="KW-1133">Transmembrane helix</keyword>
<dbReference type="PANTHER" id="PTHR24421">
    <property type="entry name" value="NITRATE/NITRITE SENSOR PROTEIN NARX-RELATED"/>
    <property type="match status" value="1"/>
</dbReference>
<evidence type="ECO:0000256" key="9">
    <source>
        <dbReference type="SAM" id="Phobius"/>
    </source>
</evidence>
<comment type="caution">
    <text evidence="12">The sequence shown here is derived from an EMBL/GenBank/DDBJ whole genome shotgun (WGS) entry which is preliminary data.</text>
</comment>